<dbReference type="PANTHER" id="PTHR43568:SF1">
    <property type="entry name" value="P PROTEIN"/>
    <property type="match status" value="1"/>
</dbReference>
<accession>A0A376TIG4</accession>
<evidence type="ECO:0000256" key="2">
    <source>
        <dbReference type="ARBA" id="ARBA00022448"/>
    </source>
</evidence>
<feature type="transmembrane region" description="Helical" evidence="6">
    <location>
        <begin position="84"/>
        <end position="108"/>
    </location>
</feature>
<dbReference type="Proteomes" id="UP000254405">
    <property type="component" value="Unassembled WGS sequence"/>
</dbReference>
<evidence type="ECO:0000256" key="4">
    <source>
        <dbReference type="ARBA" id="ARBA00022989"/>
    </source>
</evidence>
<keyword evidence="5 6" id="KW-0472">Membrane</keyword>
<feature type="domain" description="Citrate transporter-like" evidence="7">
    <location>
        <begin position="27"/>
        <end position="236"/>
    </location>
</feature>
<dbReference type="GO" id="GO:0055085">
    <property type="term" value="P:transmembrane transport"/>
    <property type="evidence" value="ECO:0007669"/>
    <property type="project" value="InterPro"/>
</dbReference>
<dbReference type="InterPro" id="IPR051475">
    <property type="entry name" value="Diverse_Ion_Transporter"/>
</dbReference>
<gene>
    <name evidence="8" type="primary">ybiR</name>
    <name evidence="8" type="ORF">NCTC8985_02149</name>
</gene>
<dbReference type="Pfam" id="PF03600">
    <property type="entry name" value="CitMHS"/>
    <property type="match status" value="1"/>
</dbReference>
<evidence type="ECO:0000313" key="9">
    <source>
        <dbReference type="Proteomes" id="UP000254405"/>
    </source>
</evidence>
<sequence length="275" mass="30439">MSLPFLRTLQGDRFFQLLILVGIGLSFFVPFAPKSWPAAIDWHTIITLSGLMLLTKGVELSGYFDVLGRKMVRRFATERRLAMFMVLAAALLSTFLTNDVALFIVVPLTITLKRLCEIPVNRLIIFEALAVNAGSLLTPIGNPQNILIWGRSGLSFAGFIAQMAPLAGAMMLTLLLLCWCCFPGKALQYHTGVQTPEWKPRLVWSCLGLYIVFLTALEFKQELWGLVIVAAGFALLARRVGAQCGLDAAAGVYGDVYRRPFTDPSFQRCKACWVT</sequence>
<dbReference type="InterPro" id="IPR004680">
    <property type="entry name" value="Cit_transptr-like_dom"/>
</dbReference>
<evidence type="ECO:0000256" key="6">
    <source>
        <dbReference type="SAM" id="Phobius"/>
    </source>
</evidence>
<evidence type="ECO:0000259" key="7">
    <source>
        <dbReference type="Pfam" id="PF03600"/>
    </source>
</evidence>
<dbReference type="GO" id="GO:0016020">
    <property type="term" value="C:membrane"/>
    <property type="evidence" value="ECO:0007669"/>
    <property type="project" value="UniProtKB-SubCell"/>
</dbReference>
<evidence type="ECO:0000256" key="5">
    <source>
        <dbReference type="ARBA" id="ARBA00023136"/>
    </source>
</evidence>
<name>A0A376TIG4_ECOLX</name>
<evidence type="ECO:0000313" key="8">
    <source>
        <dbReference type="EMBL" id="STI76880.1"/>
    </source>
</evidence>
<keyword evidence="3 6" id="KW-0812">Transmembrane</keyword>
<keyword evidence="2" id="KW-0813">Transport</keyword>
<evidence type="ECO:0000256" key="1">
    <source>
        <dbReference type="ARBA" id="ARBA00004141"/>
    </source>
</evidence>
<comment type="subcellular location">
    <subcellularLocation>
        <location evidence="1">Membrane</location>
        <topology evidence="1">Multi-pass membrane protein</topology>
    </subcellularLocation>
</comment>
<keyword evidence="4 6" id="KW-1133">Transmembrane helix</keyword>
<protein>
    <submittedName>
        <fullName evidence="8">Transporter</fullName>
    </submittedName>
</protein>
<dbReference type="EMBL" id="UGCO01000001">
    <property type="protein sequence ID" value="STI76880.1"/>
    <property type="molecule type" value="Genomic_DNA"/>
</dbReference>
<dbReference type="PANTHER" id="PTHR43568">
    <property type="entry name" value="P PROTEIN"/>
    <property type="match status" value="1"/>
</dbReference>
<feature type="transmembrane region" description="Helical" evidence="6">
    <location>
        <begin position="14"/>
        <end position="32"/>
    </location>
</feature>
<evidence type="ECO:0000256" key="3">
    <source>
        <dbReference type="ARBA" id="ARBA00022692"/>
    </source>
</evidence>
<feature type="transmembrane region" description="Helical" evidence="6">
    <location>
        <begin position="202"/>
        <end position="217"/>
    </location>
</feature>
<reference evidence="8 9" key="1">
    <citation type="submission" date="2018-06" db="EMBL/GenBank/DDBJ databases">
        <authorList>
            <consortium name="Pathogen Informatics"/>
            <person name="Doyle S."/>
        </authorList>
    </citation>
    <scope>NUCLEOTIDE SEQUENCE [LARGE SCALE GENOMIC DNA]</scope>
    <source>
        <strain evidence="8 9">NCTC8985</strain>
    </source>
</reference>
<feature type="transmembrane region" description="Helical" evidence="6">
    <location>
        <begin position="44"/>
        <end position="64"/>
    </location>
</feature>
<feature type="transmembrane region" description="Helical" evidence="6">
    <location>
        <begin position="160"/>
        <end position="182"/>
    </location>
</feature>
<organism evidence="8 9">
    <name type="scientific">Escherichia coli</name>
    <dbReference type="NCBI Taxonomy" id="562"/>
    <lineage>
        <taxon>Bacteria</taxon>
        <taxon>Pseudomonadati</taxon>
        <taxon>Pseudomonadota</taxon>
        <taxon>Gammaproteobacteria</taxon>
        <taxon>Enterobacterales</taxon>
        <taxon>Enterobacteriaceae</taxon>
        <taxon>Escherichia</taxon>
    </lineage>
</organism>
<proteinExistence type="predicted"/>
<dbReference type="AlphaFoldDB" id="A0A376TIG4"/>
<feature type="transmembrane region" description="Helical" evidence="6">
    <location>
        <begin position="223"/>
        <end position="241"/>
    </location>
</feature>